<gene>
    <name evidence="5" type="ORF">P3T76_005174</name>
</gene>
<feature type="compositionally biased region" description="Basic and acidic residues" evidence="4">
    <location>
        <begin position="53"/>
        <end position="100"/>
    </location>
</feature>
<dbReference type="CDD" id="cd22965">
    <property type="entry name" value="DD_DPY30_SDC1"/>
    <property type="match status" value="1"/>
</dbReference>
<comment type="similarity">
    <text evidence="2">Belongs to the dpy-30 family.</text>
</comment>
<evidence type="ECO:0000256" key="2">
    <source>
        <dbReference type="ARBA" id="ARBA00010849"/>
    </source>
</evidence>
<dbReference type="AlphaFoldDB" id="A0AAD9LND6"/>
<sequence>MRKLNRPQLLDRLTHLRICDLQSEVPKIAEPVEAPPAEEEHAADPAPAEEVAEPTHDAEEVKEEAHAESKEAEAAPEADSKDEPAHEATAAKHDEDEVKAAEPAAESVQDKVEVQALPIRAYLDQTVVPILLQGMSALVKERPANPIEWLAGYLIKHNPQGSGAGGEAK</sequence>
<evidence type="ECO:0000256" key="1">
    <source>
        <dbReference type="ARBA" id="ARBA00004123"/>
    </source>
</evidence>
<keyword evidence="3" id="KW-0539">Nucleus</keyword>
<dbReference type="GO" id="GO:0005634">
    <property type="term" value="C:nucleus"/>
    <property type="evidence" value="ECO:0007669"/>
    <property type="project" value="UniProtKB-SubCell"/>
</dbReference>
<protein>
    <submittedName>
        <fullName evidence="5">Protein dpy-30</fullName>
    </submittedName>
</protein>
<feature type="region of interest" description="Disordered" evidence="4">
    <location>
        <begin position="21"/>
        <end position="110"/>
    </location>
</feature>
<comment type="caution">
    <text evidence="5">The sequence shown here is derived from an EMBL/GenBank/DDBJ whole genome shotgun (WGS) entry which is preliminary data.</text>
</comment>
<dbReference type="Gene3D" id="1.20.890.10">
    <property type="entry name" value="cAMP-dependent protein kinase regulatory subunit, dimerization-anchoring domain"/>
    <property type="match status" value="1"/>
</dbReference>
<keyword evidence="6" id="KW-1185">Reference proteome</keyword>
<name>A0AAD9LND6_9STRA</name>
<reference evidence="5" key="1">
    <citation type="submission" date="2023-08" db="EMBL/GenBank/DDBJ databases">
        <title>Reference Genome Resource for the Citrus Pathogen Phytophthora citrophthora.</title>
        <authorList>
            <person name="Moller H."/>
            <person name="Coetzee B."/>
            <person name="Rose L.J."/>
            <person name="Van Niekerk J.M."/>
        </authorList>
    </citation>
    <scope>NUCLEOTIDE SEQUENCE</scope>
    <source>
        <strain evidence="5">STE-U-9442</strain>
    </source>
</reference>
<evidence type="ECO:0000313" key="5">
    <source>
        <dbReference type="EMBL" id="KAK1943778.1"/>
    </source>
</evidence>
<evidence type="ECO:0000313" key="6">
    <source>
        <dbReference type="Proteomes" id="UP001259832"/>
    </source>
</evidence>
<organism evidence="5 6">
    <name type="scientific">Phytophthora citrophthora</name>
    <dbReference type="NCBI Taxonomy" id="4793"/>
    <lineage>
        <taxon>Eukaryota</taxon>
        <taxon>Sar</taxon>
        <taxon>Stramenopiles</taxon>
        <taxon>Oomycota</taxon>
        <taxon>Peronosporomycetes</taxon>
        <taxon>Peronosporales</taxon>
        <taxon>Peronosporaceae</taxon>
        <taxon>Phytophthora</taxon>
    </lineage>
</organism>
<dbReference type="InterPro" id="IPR049629">
    <property type="entry name" value="DPY30_SDC1_DD"/>
</dbReference>
<dbReference type="EMBL" id="JASMQC010000007">
    <property type="protein sequence ID" value="KAK1943778.1"/>
    <property type="molecule type" value="Genomic_DNA"/>
</dbReference>
<evidence type="ECO:0000256" key="4">
    <source>
        <dbReference type="SAM" id="MobiDB-lite"/>
    </source>
</evidence>
<dbReference type="Proteomes" id="UP001259832">
    <property type="component" value="Unassembled WGS sequence"/>
</dbReference>
<dbReference type="Pfam" id="PF05186">
    <property type="entry name" value="Dpy-30"/>
    <property type="match status" value="1"/>
</dbReference>
<accession>A0AAD9LND6</accession>
<evidence type="ECO:0000256" key="3">
    <source>
        <dbReference type="ARBA" id="ARBA00023242"/>
    </source>
</evidence>
<proteinExistence type="inferred from homology"/>
<dbReference type="InterPro" id="IPR007858">
    <property type="entry name" value="Dpy-30_motif"/>
</dbReference>
<comment type="subcellular location">
    <subcellularLocation>
        <location evidence="1">Nucleus</location>
    </subcellularLocation>
</comment>